<protein>
    <submittedName>
        <fullName evidence="2">Uncharacterized protein</fullName>
    </submittedName>
</protein>
<dbReference type="EMBL" id="FNGS01000005">
    <property type="protein sequence ID" value="SDM17103.1"/>
    <property type="molecule type" value="Genomic_DNA"/>
</dbReference>
<gene>
    <name evidence="2" type="ORF">SAMN04488090_2691</name>
</gene>
<keyword evidence="1" id="KW-0472">Membrane</keyword>
<keyword evidence="3" id="KW-1185">Reference proteome</keyword>
<reference evidence="2 3" key="1">
    <citation type="submission" date="2016-10" db="EMBL/GenBank/DDBJ databases">
        <authorList>
            <person name="de Groot N.N."/>
        </authorList>
    </citation>
    <scope>NUCLEOTIDE SEQUENCE [LARGE SCALE GENOMIC DNA]</scope>
    <source>
        <strain evidence="2 3">DSM 21668</strain>
    </source>
</reference>
<sequence length="55" mass="5796">MSSPSNSTISSKAPQLGGFLLLALILWIFGDLLTSIVGTLLIGAAFAAYNSPRHY</sequence>
<organism evidence="2 3">
    <name type="scientific">Siphonobacter aquaeclarae</name>
    <dbReference type="NCBI Taxonomy" id="563176"/>
    <lineage>
        <taxon>Bacteria</taxon>
        <taxon>Pseudomonadati</taxon>
        <taxon>Bacteroidota</taxon>
        <taxon>Cytophagia</taxon>
        <taxon>Cytophagales</taxon>
        <taxon>Cytophagaceae</taxon>
        <taxon>Siphonobacter</taxon>
    </lineage>
</organism>
<evidence type="ECO:0000313" key="2">
    <source>
        <dbReference type="EMBL" id="SDM17103.1"/>
    </source>
</evidence>
<accession>A0A1G9R1K9</accession>
<dbReference type="Proteomes" id="UP000198901">
    <property type="component" value="Unassembled WGS sequence"/>
</dbReference>
<evidence type="ECO:0000313" key="3">
    <source>
        <dbReference type="Proteomes" id="UP000198901"/>
    </source>
</evidence>
<dbReference type="RefSeq" id="WP_176785542.1">
    <property type="nucleotide sequence ID" value="NZ_FNGS01000005.1"/>
</dbReference>
<proteinExistence type="predicted"/>
<feature type="transmembrane region" description="Helical" evidence="1">
    <location>
        <begin position="20"/>
        <end position="49"/>
    </location>
</feature>
<dbReference type="AlphaFoldDB" id="A0A1G9R1K9"/>
<evidence type="ECO:0000256" key="1">
    <source>
        <dbReference type="SAM" id="Phobius"/>
    </source>
</evidence>
<keyword evidence="1" id="KW-1133">Transmembrane helix</keyword>
<dbReference type="STRING" id="563176.SAMN04488090_2691"/>
<keyword evidence="1" id="KW-0812">Transmembrane</keyword>
<name>A0A1G9R1K9_9BACT</name>